<keyword evidence="4 5" id="KW-0648">Protein biosynthesis</keyword>
<keyword evidence="5" id="KW-0175">Coiled coil</keyword>
<dbReference type="Pfam" id="PF05833">
    <property type="entry name" value="NFACT_N"/>
    <property type="match status" value="1"/>
</dbReference>
<evidence type="ECO:0000256" key="3">
    <source>
        <dbReference type="ARBA" id="ARBA00022884"/>
    </source>
</evidence>
<dbReference type="InterPro" id="IPR008532">
    <property type="entry name" value="NFACT_RNA-bd"/>
</dbReference>
<evidence type="ECO:0000256" key="1">
    <source>
        <dbReference type="ARBA" id="ARBA00022555"/>
    </source>
</evidence>
<dbReference type="OrthoDB" id="9766163at2"/>
<feature type="region of interest" description="Disordered" evidence="6">
    <location>
        <begin position="433"/>
        <end position="456"/>
    </location>
</feature>
<feature type="domain" description="NFACT RNA-binding" evidence="7">
    <location>
        <begin position="452"/>
        <end position="539"/>
    </location>
</feature>
<organism evidence="8 9">
    <name type="scientific">Melghirimyces thermohalophilus</name>
    <dbReference type="NCBI Taxonomy" id="1236220"/>
    <lineage>
        <taxon>Bacteria</taxon>
        <taxon>Bacillati</taxon>
        <taxon>Bacillota</taxon>
        <taxon>Bacilli</taxon>
        <taxon>Bacillales</taxon>
        <taxon>Thermoactinomycetaceae</taxon>
        <taxon>Melghirimyces</taxon>
    </lineage>
</organism>
<protein>
    <recommendedName>
        <fullName evidence="5">Rqc2 homolog RqcH</fullName>
        <shortName evidence="5">RqcH</shortName>
    </recommendedName>
</protein>
<dbReference type="InterPro" id="IPR051608">
    <property type="entry name" value="RQC_Subunit_NEMF"/>
</dbReference>
<dbReference type="Gene3D" id="2.30.310.10">
    <property type="entry name" value="ibrinogen binding protein from staphylococcus aureus domain"/>
    <property type="match status" value="1"/>
</dbReference>
<comment type="similarity">
    <text evidence="5">Belongs to the NEMF family.</text>
</comment>
<dbReference type="InterPro" id="IPR043682">
    <property type="entry name" value="RqcH_bacterial"/>
</dbReference>
<dbReference type="Gene3D" id="1.10.8.50">
    <property type="match status" value="1"/>
</dbReference>
<dbReference type="FunFam" id="2.30.310.10:FF:000004">
    <property type="entry name" value="Fibronectin-binding protein A"/>
    <property type="match status" value="1"/>
</dbReference>
<accession>A0A1G6HSR8</accession>
<dbReference type="Gene3D" id="3.40.970.40">
    <property type="entry name" value="fibrinogen binding protein from staphylococcus aureus domain like"/>
    <property type="match status" value="1"/>
</dbReference>
<evidence type="ECO:0000313" key="8">
    <source>
        <dbReference type="EMBL" id="SDB97260.1"/>
    </source>
</evidence>
<dbReference type="GO" id="GO:0000049">
    <property type="term" value="F:tRNA binding"/>
    <property type="evidence" value="ECO:0007669"/>
    <property type="project" value="UniProtKB-UniRule"/>
</dbReference>
<dbReference type="RefSeq" id="WP_091565648.1">
    <property type="nucleotide sequence ID" value="NZ_FMZA01000001.1"/>
</dbReference>
<evidence type="ECO:0000256" key="5">
    <source>
        <dbReference type="HAMAP-Rule" id="MF_00844"/>
    </source>
</evidence>
<keyword evidence="1 5" id="KW-0820">tRNA-binding</keyword>
<proteinExistence type="inferred from homology"/>
<dbReference type="GO" id="GO:1990112">
    <property type="term" value="C:RQC complex"/>
    <property type="evidence" value="ECO:0007669"/>
    <property type="project" value="TreeGrafter"/>
</dbReference>
<dbReference type="EMBL" id="FMZA01000001">
    <property type="protein sequence ID" value="SDB97260.1"/>
    <property type="molecule type" value="Genomic_DNA"/>
</dbReference>
<gene>
    <name evidence="5" type="primary">rqcH</name>
    <name evidence="8" type="ORF">SAMN04488112_101220</name>
</gene>
<dbReference type="GO" id="GO:0043023">
    <property type="term" value="F:ribosomal large subunit binding"/>
    <property type="evidence" value="ECO:0007669"/>
    <property type="project" value="UniProtKB-UniRule"/>
</dbReference>
<dbReference type="PANTHER" id="PTHR15239:SF6">
    <property type="entry name" value="RIBOSOME QUALITY CONTROL COMPLEX SUBUNIT NEMF"/>
    <property type="match status" value="1"/>
</dbReference>
<dbReference type="HAMAP" id="MF_00844_B">
    <property type="entry name" value="RqcH_B"/>
    <property type="match status" value="1"/>
</dbReference>
<dbReference type="AlphaFoldDB" id="A0A1G6HSR8"/>
<dbReference type="Proteomes" id="UP000199387">
    <property type="component" value="Unassembled WGS sequence"/>
</dbReference>
<keyword evidence="3 5" id="KW-0694">RNA-binding</keyword>
<dbReference type="Pfam" id="PF05670">
    <property type="entry name" value="NFACT-R_1"/>
    <property type="match status" value="1"/>
</dbReference>
<evidence type="ECO:0000256" key="2">
    <source>
        <dbReference type="ARBA" id="ARBA00022730"/>
    </source>
</evidence>
<dbReference type="GO" id="GO:0019843">
    <property type="term" value="F:rRNA binding"/>
    <property type="evidence" value="ECO:0007669"/>
    <property type="project" value="UniProtKB-UniRule"/>
</dbReference>
<evidence type="ECO:0000256" key="6">
    <source>
        <dbReference type="SAM" id="MobiDB-lite"/>
    </source>
</evidence>
<name>A0A1G6HSR8_9BACL</name>
<feature type="coiled-coil region" evidence="5">
    <location>
        <begin position="295"/>
        <end position="322"/>
    </location>
</feature>
<evidence type="ECO:0000256" key="4">
    <source>
        <dbReference type="ARBA" id="ARBA00022917"/>
    </source>
</evidence>
<evidence type="ECO:0000313" key="9">
    <source>
        <dbReference type="Proteomes" id="UP000199387"/>
    </source>
</evidence>
<dbReference type="STRING" id="1236220.SAMN04488112_101220"/>
<evidence type="ECO:0000259" key="7">
    <source>
        <dbReference type="Pfam" id="PF05670"/>
    </source>
</evidence>
<dbReference type="GO" id="GO:0072344">
    <property type="term" value="P:rescue of stalled ribosome"/>
    <property type="evidence" value="ECO:0007669"/>
    <property type="project" value="UniProtKB-UniRule"/>
</dbReference>
<comment type="subunit">
    <text evidence="5">Associates with stalled 50S ribosomal subunits. Binds to RqcP.</text>
</comment>
<dbReference type="PANTHER" id="PTHR15239">
    <property type="entry name" value="NUCLEAR EXPORT MEDIATOR FACTOR NEMF"/>
    <property type="match status" value="1"/>
</dbReference>
<sequence>MSLDGIALRAVIHELEQTLTGSRVAKIYQPSDTDLIFHLRSRGGNRKLLLSAHPTYSRLHLTEQRADNPLTPPMFCMLLRKHCEGGSIEGIYQVEMERIVHLDIRSRNELGDEVIRRLVVEVMGRHSNIILMDPASGKILDGIRRVTPDISRHRQVLPGLTYRKPPEQHKKNPLTVDREDFLRSLDFNQGKLDKQIVNRLEGIGPRTAREIVHRGGIGDREQLWSAFHELMENVKDHIYQPQIIYAPRQTLFTAIDLTHLEGEREAFSSISRCLDSFYTGKAERDRTRQRNLDLFRHLKNAIDKNEKKIEKLKEEQSQTEQAETYRIYGELLTSFMHQVKRGDEELKVINYYQEEAPEETIPLDPRLTPSENAQRYFRLYNKAKSARKWNAEQMEKTERENQYLESVLVQLQDAGSKEVEEIKEELREEGWLRTPGPARRKKRSQKPRPDTYFSSEGVPILVGRNNKQNDFLTHRIASPTDTWLHTKEIPGSHVVIRGKEFGETTLHEAAMLAAWHSKARESGQAPVDYTLIKHVKKPSGTPPGFVIYEEQKTLFVTPDEHQIRKLEKKEE</sequence>
<keyword evidence="9" id="KW-1185">Reference proteome</keyword>
<comment type="function">
    <text evidence="5">Key component of the ribosome quality control system (RQC), a ribosome-associated complex that mediates the extraction of incompletely synthesized nascent chains from stalled ribosomes and their subsequent degradation. RqcH recruits Ala-charged tRNA, and with RqcP directs the elongation of stalled nascent chains on 50S ribosomal subunits, leading to non-templated C-terminal alanine extensions (Ala tail). The Ala tail promotes nascent chain degradation. May add between 1 and at least 8 Ala residues. Binds to stalled 50S ribosomal subunits.</text>
</comment>
<keyword evidence="2 5" id="KW-0699">rRNA-binding</keyword>
<reference evidence="8 9" key="1">
    <citation type="submission" date="2016-10" db="EMBL/GenBank/DDBJ databases">
        <authorList>
            <person name="de Groot N.N."/>
        </authorList>
    </citation>
    <scope>NUCLEOTIDE SEQUENCE [LARGE SCALE GENOMIC DNA]</scope>
    <source>
        <strain evidence="8 9">DSM 45514</strain>
    </source>
</reference>